<dbReference type="EMBL" id="FAOZ01000003">
    <property type="protein sequence ID" value="CUU54637.1"/>
    <property type="molecule type" value="Genomic_DNA"/>
</dbReference>
<keyword evidence="1" id="KW-0805">Transcription regulation</keyword>
<dbReference type="InterPro" id="IPR036390">
    <property type="entry name" value="WH_DNA-bd_sf"/>
</dbReference>
<dbReference type="Gene3D" id="1.10.10.10">
    <property type="entry name" value="Winged helix-like DNA-binding domain superfamily/Winged helix DNA-binding domain"/>
    <property type="match status" value="1"/>
</dbReference>
<protein>
    <submittedName>
        <fullName evidence="6">DNA-binding transcriptional regulator, GntR family</fullName>
    </submittedName>
</protein>
<dbReference type="InterPro" id="IPR036388">
    <property type="entry name" value="WH-like_DNA-bd_sf"/>
</dbReference>
<sequence>MAALDGMAAVGDLGVGTARTTHRDVIDRLRRAILIGVLPAGTRLVQADLARRLRVSVTPVREALRDLVGEGLVDFDPYRGATVHSPTLAELEEIYEIRTRLTPPAVQGSVDRATNSDLAEAEALGAAMEATSDPAEWVDLNRRFHAVLIAPCRRAHLLEILTRMSDLSTLYVGVSLGGDSGRRERGDHDHHELVSAYRARDVGRAVTVSLKHVADTLDDARAALLRGPAPAPAGGELDGDAGDRSSGPDL</sequence>
<dbReference type="Pfam" id="PF07729">
    <property type="entry name" value="FCD"/>
    <property type="match status" value="1"/>
</dbReference>
<evidence type="ECO:0000256" key="2">
    <source>
        <dbReference type="ARBA" id="ARBA00023125"/>
    </source>
</evidence>
<name>A0A0S4QGL9_9ACTN</name>
<keyword evidence="7" id="KW-1185">Reference proteome</keyword>
<reference evidence="7" key="1">
    <citation type="submission" date="2015-11" db="EMBL/GenBank/DDBJ databases">
        <authorList>
            <person name="Varghese N."/>
        </authorList>
    </citation>
    <scope>NUCLEOTIDE SEQUENCE [LARGE SCALE GENOMIC DNA]</scope>
    <source>
        <strain evidence="7">DSM 45899</strain>
    </source>
</reference>
<dbReference type="RefSeq" id="WP_131799407.1">
    <property type="nucleotide sequence ID" value="NZ_FAOZ01000003.1"/>
</dbReference>
<gene>
    <name evidence="6" type="ORF">Ga0074812_103127</name>
</gene>
<evidence type="ECO:0000259" key="5">
    <source>
        <dbReference type="PROSITE" id="PS50949"/>
    </source>
</evidence>
<keyword evidence="2 6" id="KW-0238">DNA-binding</keyword>
<dbReference type="InterPro" id="IPR011711">
    <property type="entry name" value="GntR_C"/>
</dbReference>
<dbReference type="PROSITE" id="PS50949">
    <property type="entry name" value="HTH_GNTR"/>
    <property type="match status" value="1"/>
</dbReference>
<dbReference type="Gene3D" id="1.20.120.530">
    <property type="entry name" value="GntR ligand-binding domain-like"/>
    <property type="match status" value="1"/>
</dbReference>
<dbReference type="SUPFAM" id="SSF46785">
    <property type="entry name" value="Winged helix' DNA-binding domain"/>
    <property type="match status" value="1"/>
</dbReference>
<dbReference type="PANTHER" id="PTHR43537:SF41">
    <property type="entry name" value="TRANSCRIPTIONAL REGULATORY PROTEIN"/>
    <property type="match status" value="1"/>
</dbReference>
<dbReference type="SMART" id="SM00345">
    <property type="entry name" value="HTH_GNTR"/>
    <property type="match status" value="1"/>
</dbReference>
<evidence type="ECO:0000313" key="6">
    <source>
        <dbReference type="EMBL" id="CUU54637.1"/>
    </source>
</evidence>
<dbReference type="InterPro" id="IPR008920">
    <property type="entry name" value="TF_FadR/GntR_C"/>
</dbReference>
<dbReference type="SUPFAM" id="SSF48008">
    <property type="entry name" value="GntR ligand-binding domain-like"/>
    <property type="match status" value="1"/>
</dbReference>
<evidence type="ECO:0000256" key="4">
    <source>
        <dbReference type="SAM" id="MobiDB-lite"/>
    </source>
</evidence>
<dbReference type="Pfam" id="PF00392">
    <property type="entry name" value="GntR"/>
    <property type="match status" value="1"/>
</dbReference>
<evidence type="ECO:0000313" key="7">
    <source>
        <dbReference type="Proteomes" id="UP000198802"/>
    </source>
</evidence>
<dbReference type="GO" id="GO:0003700">
    <property type="term" value="F:DNA-binding transcription factor activity"/>
    <property type="evidence" value="ECO:0007669"/>
    <property type="project" value="InterPro"/>
</dbReference>
<proteinExistence type="predicted"/>
<dbReference type="InterPro" id="IPR000524">
    <property type="entry name" value="Tscrpt_reg_HTH_GntR"/>
</dbReference>
<feature type="domain" description="HTH gntR-type" evidence="5">
    <location>
        <begin position="19"/>
        <end position="86"/>
    </location>
</feature>
<evidence type="ECO:0000256" key="1">
    <source>
        <dbReference type="ARBA" id="ARBA00023015"/>
    </source>
</evidence>
<dbReference type="AlphaFoldDB" id="A0A0S4QGL9"/>
<accession>A0A0S4QGL9</accession>
<dbReference type="SMART" id="SM00895">
    <property type="entry name" value="FCD"/>
    <property type="match status" value="1"/>
</dbReference>
<feature type="compositionally biased region" description="Low complexity" evidence="4">
    <location>
        <begin position="226"/>
        <end position="235"/>
    </location>
</feature>
<keyword evidence="3" id="KW-0804">Transcription</keyword>
<dbReference type="PANTHER" id="PTHR43537">
    <property type="entry name" value="TRANSCRIPTIONAL REGULATOR, GNTR FAMILY"/>
    <property type="match status" value="1"/>
</dbReference>
<organism evidence="6 7">
    <name type="scientific">Parafrankia irregularis</name>
    <dbReference type="NCBI Taxonomy" id="795642"/>
    <lineage>
        <taxon>Bacteria</taxon>
        <taxon>Bacillati</taxon>
        <taxon>Actinomycetota</taxon>
        <taxon>Actinomycetes</taxon>
        <taxon>Frankiales</taxon>
        <taxon>Frankiaceae</taxon>
        <taxon>Parafrankia</taxon>
    </lineage>
</organism>
<dbReference type="Proteomes" id="UP000198802">
    <property type="component" value="Unassembled WGS sequence"/>
</dbReference>
<evidence type="ECO:0000256" key="3">
    <source>
        <dbReference type="ARBA" id="ARBA00023163"/>
    </source>
</evidence>
<dbReference type="CDD" id="cd07377">
    <property type="entry name" value="WHTH_GntR"/>
    <property type="match status" value="1"/>
</dbReference>
<dbReference type="GO" id="GO:0003677">
    <property type="term" value="F:DNA binding"/>
    <property type="evidence" value="ECO:0007669"/>
    <property type="project" value="UniProtKB-KW"/>
</dbReference>
<feature type="region of interest" description="Disordered" evidence="4">
    <location>
        <begin position="226"/>
        <end position="250"/>
    </location>
</feature>